<comment type="caution">
    <text evidence="5">The sequence shown here is derived from an EMBL/GenBank/DDBJ whole genome shotgun (WGS) entry which is preliminary data.</text>
</comment>
<evidence type="ECO:0000313" key="6">
    <source>
        <dbReference type="Proteomes" id="UP000294480"/>
    </source>
</evidence>
<dbReference type="PANTHER" id="PTHR13504">
    <property type="entry name" value="FIDO DOMAIN-CONTAINING PROTEIN DDB_G0283145"/>
    <property type="match status" value="1"/>
</dbReference>
<feature type="binding site" evidence="2">
    <location>
        <begin position="241"/>
        <end position="242"/>
    </location>
    <ligand>
        <name>ATP</name>
        <dbReference type="ChEBI" id="CHEBI:30616"/>
    </ligand>
</feature>
<keyword evidence="2" id="KW-0067">ATP-binding</keyword>
<dbReference type="PROSITE" id="PS51459">
    <property type="entry name" value="FIDO"/>
    <property type="match status" value="1"/>
</dbReference>
<dbReference type="PANTHER" id="PTHR13504:SF38">
    <property type="entry name" value="FIDO DOMAIN-CONTAINING PROTEIN"/>
    <property type="match status" value="1"/>
</dbReference>
<feature type="domain" description="Fido" evidence="4">
    <location>
        <begin position="111"/>
        <end position="265"/>
    </location>
</feature>
<protein>
    <submittedName>
        <fullName evidence="5">Fic family protein</fullName>
    </submittedName>
</protein>
<evidence type="ECO:0000256" key="1">
    <source>
        <dbReference type="PIRSR" id="PIRSR640198-1"/>
    </source>
</evidence>
<dbReference type="AlphaFoldDB" id="A0A4R6Y437"/>
<evidence type="ECO:0000259" key="4">
    <source>
        <dbReference type="PROSITE" id="PS51459"/>
    </source>
</evidence>
<dbReference type="Gene3D" id="1.10.3290.10">
    <property type="entry name" value="Fido-like domain"/>
    <property type="match status" value="1"/>
</dbReference>
<keyword evidence="2" id="KW-0547">Nucleotide-binding</keyword>
<reference evidence="5 6" key="1">
    <citation type="submission" date="2019-03" db="EMBL/GenBank/DDBJ databases">
        <title>Genomic Encyclopedia of Type Strains, Phase IV (KMG-IV): sequencing the most valuable type-strain genomes for metagenomic binning, comparative biology and taxonomic classification.</title>
        <authorList>
            <person name="Goeker M."/>
        </authorList>
    </citation>
    <scope>NUCLEOTIDE SEQUENCE [LARGE SCALE GENOMIC DNA]</scope>
    <source>
        <strain evidence="5 6">DSM 102852</strain>
    </source>
</reference>
<dbReference type="EMBL" id="SNZE01000036">
    <property type="protein sequence ID" value="TDR27864.1"/>
    <property type="molecule type" value="Genomic_DNA"/>
</dbReference>
<proteinExistence type="predicted"/>
<dbReference type="GO" id="GO:0005524">
    <property type="term" value="F:ATP binding"/>
    <property type="evidence" value="ECO:0007669"/>
    <property type="project" value="UniProtKB-KW"/>
</dbReference>
<dbReference type="InterPro" id="IPR036597">
    <property type="entry name" value="Fido-like_dom_sf"/>
</dbReference>
<organism evidence="5 6">
    <name type="scientific">Hydromonas duriensis</name>
    <dbReference type="NCBI Taxonomy" id="1527608"/>
    <lineage>
        <taxon>Bacteria</taxon>
        <taxon>Pseudomonadati</taxon>
        <taxon>Pseudomonadota</taxon>
        <taxon>Betaproteobacteria</taxon>
        <taxon>Burkholderiales</taxon>
        <taxon>Burkholderiaceae</taxon>
        <taxon>Hydromonas</taxon>
    </lineage>
</organism>
<dbReference type="InterPro" id="IPR003812">
    <property type="entry name" value="Fido"/>
</dbReference>
<gene>
    <name evidence="5" type="ORF">DFR44_1367</name>
</gene>
<name>A0A4R6Y437_9BURK</name>
<dbReference type="Proteomes" id="UP000294480">
    <property type="component" value="Unassembled WGS sequence"/>
</dbReference>
<sequence length="393" mass="45126">MEGGSNMTSISIPDPLWGSNLANVILDLEKLRTKRLGGDVPPYIFFQLKNIFHILETLGSARIEGNNTTLAEYVEQIIEKSSQPDEANDEIINLEKAIEFIEDYTDESTHFDRAFISQLHQILTKDLTPPPSGEGSLYPGELRRHSVRIKSSGHTPPTYPELQDYFDSFVQFINSEHREQYQLLMVAVAHHRFEYIHPFDNGNGRMGRLLNYAFLIKLGFKVKQGRIINPSSVFYTDRDRYYEMLSKADSLKDGDVLGWCEYFLLGLKNEIEKIDSLLDVKYVKSEILLPVLKYALDQQHITQQEFNILHYLINKQDLSMKAEELSLLGIEGSKEKSKVMGKLKDKNIIMSTTPNGRIYTLKFINNYLLRGVMKVLERNGFVSDFLNTARVAK</sequence>
<evidence type="ECO:0000256" key="3">
    <source>
        <dbReference type="PIRSR" id="PIRSR640198-3"/>
    </source>
</evidence>
<dbReference type="SUPFAM" id="SSF140931">
    <property type="entry name" value="Fic-like"/>
    <property type="match status" value="1"/>
</dbReference>
<accession>A0A4R6Y437</accession>
<evidence type="ECO:0000313" key="5">
    <source>
        <dbReference type="EMBL" id="TDR27864.1"/>
    </source>
</evidence>
<feature type="active site" evidence="1">
    <location>
        <position position="197"/>
    </location>
</feature>
<dbReference type="InterPro" id="IPR040198">
    <property type="entry name" value="Fido_containing"/>
</dbReference>
<keyword evidence="6" id="KW-1185">Reference proteome</keyword>
<evidence type="ECO:0000256" key="2">
    <source>
        <dbReference type="PIRSR" id="PIRSR640198-2"/>
    </source>
</evidence>
<dbReference type="Pfam" id="PF02661">
    <property type="entry name" value="Fic"/>
    <property type="match status" value="1"/>
</dbReference>
<feature type="site" description="Important for autoinhibition of adenylyltransferase activity" evidence="3">
    <location>
        <position position="64"/>
    </location>
</feature>